<dbReference type="Pfam" id="PF10948">
    <property type="entry name" value="DUF2635"/>
    <property type="match status" value="1"/>
</dbReference>
<organism evidence="2 3">
    <name type="scientific">Desulfovibrio psychrotolerans</name>
    <dbReference type="NCBI Taxonomy" id="415242"/>
    <lineage>
        <taxon>Bacteria</taxon>
        <taxon>Pseudomonadati</taxon>
        <taxon>Thermodesulfobacteriota</taxon>
        <taxon>Desulfovibrionia</taxon>
        <taxon>Desulfovibrionales</taxon>
        <taxon>Desulfovibrionaceae</taxon>
        <taxon>Desulfovibrio</taxon>
    </lineage>
</organism>
<sequence>MPTEITIRPARPGDVVRDPESFKPLKTEGESKPCNIYWQRRLAAGDVVPVPAAGEAPATKTAKTAQPVQAGKE</sequence>
<dbReference type="AlphaFoldDB" id="A0A7J0BVD4"/>
<evidence type="ECO:0000313" key="3">
    <source>
        <dbReference type="Proteomes" id="UP000503820"/>
    </source>
</evidence>
<dbReference type="Proteomes" id="UP000503820">
    <property type="component" value="Unassembled WGS sequence"/>
</dbReference>
<accession>A0A7J0BVD4</accession>
<dbReference type="InterPro" id="IPR024400">
    <property type="entry name" value="DUF2635"/>
</dbReference>
<evidence type="ECO:0008006" key="4">
    <source>
        <dbReference type="Google" id="ProtNLM"/>
    </source>
</evidence>
<comment type="caution">
    <text evidence="2">The sequence shown here is derived from an EMBL/GenBank/DDBJ whole genome shotgun (WGS) entry which is preliminary data.</text>
</comment>
<reference evidence="2 3" key="1">
    <citation type="submission" date="2020-05" db="EMBL/GenBank/DDBJ databases">
        <title>Draft genome sequence of Desulfovibrio psychrotolerans JS1T.</title>
        <authorList>
            <person name="Ueno A."/>
            <person name="Tamazawa S."/>
            <person name="Tamamura S."/>
            <person name="Murakami T."/>
            <person name="Kiyama T."/>
            <person name="Inomata H."/>
            <person name="Amano Y."/>
            <person name="Miyakawa K."/>
            <person name="Tamaki H."/>
            <person name="Naganuma T."/>
            <person name="Kaneko K."/>
        </authorList>
    </citation>
    <scope>NUCLEOTIDE SEQUENCE [LARGE SCALE GENOMIC DNA]</scope>
    <source>
        <strain evidence="2 3">JS1</strain>
    </source>
</reference>
<proteinExistence type="predicted"/>
<dbReference type="RefSeq" id="WP_174410319.1">
    <property type="nucleotide sequence ID" value="NZ_BLVP01000009.1"/>
</dbReference>
<evidence type="ECO:0000313" key="2">
    <source>
        <dbReference type="EMBL" id="GFM37679.1"/>
    </source>
</evidence>
<feature type="region of interest" description="Disordered" evidence="1">
    <location>
        <begin position="1"/>
        <end position="30"/>
    </location>
</feature>
<dbReference type="EMBL" id="BLVP01000009">
    <property type="protein sequence ID" value="GFM37679.1"/>
    <property type="molecule type" value="Genomic_DNA"/>
</dbReference>
<gene>
    <name evidence="2" type="ORF">DSM19430T_23630</name>
</gene>
<feature type="region of interest" description="Disordered" evidence="1">
    <location>
        <begin position="53"/>
        <end position="73"/>
    </location>
</feature>
<keyword evidence="3" id="KW-1185">Reference proteome</keyword>
<name>A0A7J0BVD4_9BACT</name>
<evidence type="ECO:0000256" key="1">
    <source>
        <dbReference type="SAM" id="MobiDB-lite"/>
    </source>
</evidence>
<protein>
    <recommendedName>
        <fullName evidence="4">DUF2635 domain-containing protein</fullName>
    </recommendedName>
</protein>
<feature type="compositionally biased region" description="Basic and acidic residues" evidence="1">
    <location>
        <begin position="14"/>
        <end position="30"/>
    </location>
</feature>